<proteinExistence type="predicted"/>
<keyword evidence="5" id="KW-0539">Nucleus</keyword>
<keyword evidence="4" id="KW-0804">Transcription</keyword>
<organism evidence="8 9">
    <name type="scientific">Vigna mungo</name>
    <name type="common">Black gram</name>
    <name type="synonym">Phaseolus mungo</name>
    <dbReference type="NCBI Taxonomy" id="3915"/>
    <lineage>
        <taxon>Eukaryota</taxon>
        <taxon>Viridiplantae</taxon>
        <taxon>Streptophyta</taxon>
        <taxon>Embryophyta</taxon>
        <taxon>Tracheophyta</taxon>
        <taxon>Spermatophyta</taxon>
        <taxon>Magnoliopsida</taxon>
        <taxon>eudicotyledons</taxon>
        <taxon>Gunneridae</taxon>
        <taxon>Pentapetalae</taxon>
        <taxon>rosids</taxon>
        <taxon>fabids</taxon>
        <taxon>Fabales</taxon>
        <taxon>Fabaceae</taxon>
        <taxon>Papilionoideae</taxon>
        <taxon>50 kb inversion clade</taxon>
        <taxon>NPAAA clade</taxon>
        <taxon>indigoferoid/millettioid clade</taxon>
        <taxon>Phaseoleae</taxon>
        <taxon>Vigna</taxon>
    </lineage>
</organism>
<name>A0AAQ3MJ01_VIGMU</name>
<dbReference type="GO" id="GO:0003677">
    <property type="term" value="F:DNA binding"/>
    <property type="evidence" value="ECO:0007669"/>
    <property type="project" value="UniProtKB-KW"/>
</dbReference>
<evidence type="ECO:0000313" key="8">
    <source>
        <dbReference type="EMBL" id="WVY91628.1"/>
    </source>
</evidence>
<accession>A0AAQ3MJ01</accession>
<comment type="subcellular location">
    <subcellularLocation>
        <location evidence="1">Nucleus</location>
    </subcellularLocation>
</comment>
<dbReference type="EMBL" id="CP144690">
    <property type="protein sequence ID" value="WVY91628.1"/>
    <property type="molecule type" value="Genomic_DNA"/>
</dbReference>
<gene>
    <name evidence="8" type="ORF">V8G54_037142</name>
</gene>
<evidence type="ECO:0000256" key="6">
    <source>
        <dbReference type="SAM" id="MobiDB-lite"/>
    </source>
</evidence>
<evidence type="ECO:0000256" key="5">
    <source>
        <dbReference type="ARBA" id="ARBA00023242"/>
    </source>
</evidence>
<feature type="compositionally biased region" description="Basic and acidic residues" evidence="6">
    <location>
        <begin position="282"/>
        <end position="291"/>
    </location>
</feature>
<evidence type="ECO:0000256" key="4">
    <source>
        <dbReference type="ARBA" id="ARBA00023163"/>
    </source>
</evidence>
<dbReference type="Pfam" id="PF02362">
    <property type="entry name" value="B3"/>
    <property type="match status" value="2"/>
</dbReference>
<feature type="region of interest" description="Disordered" evidence="6">
    <location>
        <begin position="614"/>
        <end position="667"/>
    </location>
</feature>
<feature type="domain" description="TF-B3" evidence="7">
    <location>
        <begin position="138"/>
        <end position="229"/>
    </location>
</feature>
<dbReference type="InterPro" id="IPR003340">
    <property type="entry name" value="B3_DNA-bd"/>
</dbReference>
<reference evidence="8 9" key="1">
    <citation type="journal article" date="2023" name="Life. Sci Alliance">
        <title>Evolutionary insights into 3D genome organization and epigenetic landscape of Vigna mungo.</title>
        <authorList>
            <person name="Junaid A."/>
            <person name="Singh B."/>
            <person name="Bhatia S."/>
        </authorList>
    </citation>
    <scope>NUCLEOTIDE SEQUENCE [LARGE SCALE GENOMIC DNA]</scope>
    <source>
        <strain evidence="8">Urdbean</strain>
    </source>
</reference>
<dbReference type="AlphaFoldDB" id="A0AAQ3MJ01"/>
<feature type="compositionally biased region" description="Basic and acidic residues" evidence="6">
    <location>
        <begin position="620"/>
        <end position="653"/>
    </location>
</feature>
<dbReference type="PANTHER" id="PTHR31391">
    <property type="entry name" value="B3 DOMAIN-CONTAINING PROTEIN OS11G0197600-RELATED"/>
    <property type="match status" value="1"/>
</dbReference>
<feature type="domain" description="TF-B3" evidence="7">
    <location>
        <begin position="501"/>
        <end position="592"/>
    </location>
</feature>
<feature type="compositionally biased region" description="Basic residues" evidence="6">
    <location>
        <begin position="406"/>
        <end position="419"/>
    </location>
</feature>
<keyword evidence="3" id="KW-0238">DNA-binding</keyword>
<dbReference type="CDD" id="cd10017">
    <property type="entry name" value="B3_DNA"/>
    <property type="match status" value="2"/>
</dbReference>
<dbReference type="InterPro" id="IPR015300">
    <property type="entry name" value="DNA-bd_pseudobarrel_sf"/>
</dbReference>
<feature type="compositionally biased region" description="Basic residues" evidence="6">
    <location>
        <begin position="46"/>
        <end position="58"/>
    </location>
</feature>
<evidence type="ECO:0000259" key="7">
    <source>
        <dbReference type="PROSITE" id="PS50863"/>
    </source>
</evidence>
<feature type="region of interest" description="Disordered" evidence="6">
    <location>
        <begin position="258"/>
        <end position="308"/>
    </location>
</feature>
<dbReference type="SUPFAM" id="SSF101936">
    <property type="entry name" value="DNA-binding pseudobarrel domain"/>
    <property type="match status" value="2"/>
</dbReference>
<dbReference type="GO" id="GO:0005634">
    <property type="term" value="C:nucleus"/>
    <property type="evidence" value="ECO:0007669"/>
    <property type="project" value="UniProtKB-SubCell"/>
</dbReference>
<dbReference type="Gene3D" id="2.40.330.10">
    <property type="entry name" value="DNA-binding pseudobarrel domain"/>
    <property type="match status" value="2"/>
</dbReference>
<dbReference type="SMART" id="SM01019">
    <property type="entry name" value="B3"/>
    <property type="match status" value="2"/>
</dbReference>
<dbReference type="PROSITE" id="PS50863">
    <property type="entry name" value="B3"/>
    <property type="match status" value="2"/>
</dbReference>
<feature type="region of interest" description="Disordered" evidence="6">
    <location>
        <begin position="402"/>
        <end position="435"/>
    </location>
</feature>
<evidence type="ECO:0000256" key="1">
    <source>
        <dbReference type="ARBA" id="ARBA00004123"/>
    </source>
</evidence>
<evidence type="ECO:0000256" key="3">
    <source>
        <dbReference type="ARBA" id="ARBA00023125"/>
    </source>
</evidence>
<feature type="region of interest" description="Disordered" evidence="6">
    <location>
        <begin position="40"/>
        <end position="74"/>
    </location>
</feature>
<keyword evidence="2" id="KW-0805">Transcription regulation</keyword>
<keyword evidence="9" id="KW-1185">Reference proteome</keyword>
<protein>
    <recommendedName>
        <fullName evidence="7">TF-B3 domain-containing protein</fullName>
    </recommendedName>
</protein>
<dbReference type="PANTHER" id="PTHR31391:SF3">
    <property type="entry name" value="B3 DOMAIN-CONTAINING PROTEIN OS05G0481400"/>
    <property type="match status" value="1"/>
</dbReference>
<evidence type="ECO:0000313" key="9">
    <source>
        <dbReference type="Proteomes" id="UP001374535"/>
    </source>
</evidence>
<sequence length="827" mass="93183">MAKGGTINTYEEARKQRLEENKKRFEDLGISRISKNLTEITSSAKKSGHHVHKLKSKKSNGEVEPRRSSRVRNPVPSYREDVSIHLPALRKRSISSTRGSYTARPLDEIKEATEEERLYALEAAEALQINLNSSNPSFIKSMLWSHVYRGFWLGLPSKFCEEHFPKTVCDMVLEDENGSEYKAVYIGNKSGLSGGWRAFALDHKLDDGDALVFELIEPSRFKIYIVRAFPNLVEEKGNDILVGEENMHATKVRKAKCNLESESKSKKPRRAATCETNESESSQEHLDKEVKPQGVNPTKQTKISKKKTQKKSILLATTDLKGKVQLKTETRKSKGIKGIHDSDRLEKKICLHDADNKLEKKMAKGRTNNTYEDARKQRLEENKKRFEDLGILKISKNLTEITSSGKKTRHHVPKLKSKKSNTEVEPRRSSRVRNPVPSYREDVSEYLPSLRKRSRSNSSTWGSYIARPLDEIKEASKEERLCALEAAEELQINLKSSNPSFIKSMVRSHVYSCFWLGLPSKFCEEHLPKTVHDMVLEDENGSEYQAVYIGNRAGLSGGWRAFALDHKLDDGDALVFELIEASRFKIYIVRAFPSLVEEKGNDILVEEGNKHATKVPKTKCNLESESKTKKPRQEKYETSESESSQEHIDKEVKSQGANPLKQTKISKEKTQKKSILLATTDSKGKVQLKTEEPMLSLVLSKKTRKSKGINGIDDSGKLEKKICVHDADSKLEKVEEASKCVAHLGRYLGVGTIVHITPLGILINGLMNSRLGRCGLPHLPQAHHSLTAPSPTRCFSDELAVRLCRIPSLDHLPREASKFGAKGITGL</sequence>
<evidence type="ECO:0000256" key="2">
    <source>
        <dbReference type="ARBA" id="ARBA00023015"/>
    </source>
</evidence>
<dbReference type="InterPro" id="IPR044837">
    <property type="entry name" value="REM16-like"/>
</dbReference>
<dbReference type="Proteomes" id="UP001374535">
    <property type="component" value="Chromosome 11"/>
</dbReference>